<dbReference type="Gene3D" id="3.40.50.12780">
    <property type="entry name" value="N-terminal domain of ligase-like"/>
    <property type="match status" value="1"/>
</dbReference>
<feature type="domain" description="AMP-binding enzyme C-terminal" evidence="3">
    <location>
        <begin position="652"/>
        <end position="732"/>
    </location>
</feature>
<feature type="compositionally biased region" description="Basic and acidic residues" evidence="1">
    <location>
        <begin position="66"/>
        <end position="77"/>
    </location>
</feature>
<feature type="compositionally biased region" description="Basic residues" evidence="1">
    <location>
        <begin position="118"/>
        <end position="131"/>
    </location>
</feature>
<dbReference type="AlphaFoldDB" id="A0A2R5GWU2"/>
<feature type="compositionally biased region" description="Polar residues" evidence="1">
    <location>
        <begin position="91"/>
        <end position="100"/>
    </location>
</feature>
<dbReference type="Pfam" id="PF00501">
    <property type="entry name" value="AMP-binding"/>
    <property type="match status" value="1"/>
</dbReference>
<dbReference type="OrthoDB" id="16262at2759"/>
<dbReference type="InParanoid" id="A0A2R5GWU2"/>
<feature type="region of interest" description="Disordered" evidence="1">
    <location>
        <begin position="53"/>
        <end position="148"/>
    </location>
</feature>
<dbReference type="InterPro" id="IPR020845">
    <property type="entry name" value="AMP-binding_CS"/>
</dbReference>
<keyword evidence="4" id="KW-0436">Ligase</keyword>
<dbReference type="PANTHER" id="PTHR43201:SF30">
    <property type="entry name" value="AMP-DEPENDENT SYNTHETASE_LIGASE DOMAIN-CONTAINING PROTEIN"/>
    <property type="match status" value="1"/>
</dbReference>
<dbReference type="InterPro" id="IPR025110">
    <property type="entry name" value="AMP-bd_C"/>
</dbReference>
<organism evidence="4 5">
    <name type="scientific">Hondaea fermentalgiana</name>
    <dbReference type="NCBI Taxonomy" id="2315210"/>
    <lineage>
        <taxon>Eukaryota</taxon>
        <taxon>Sar</taxon>
        <taxon>Stramenopiles</taxon>
        <taxon>Bigyra</taxon>
        <taxon>Labyrinthulomycetes</taxon>
        <taxon>Thraustochytrida</taxon>
        <taxon>Thraustochytriidae</taxon>
        <taxon>Hondaea</taxon>
    </lineage>
</organism>
<dbReference type="InterPro" id="IPR045851">
    <property type="entry name" value="AMP-bd_C_sf"/>
</dbReference>
<dbReference type="SUPFAM" id="SSF56801">
    <property type="entry name" value="Acetyl-CoA synthetase-like"/>
    <property type="match status" value="1"/>
</dbReference>
<evidence type="ECO:0000313" key="5">
    <source>
        <dbReference type="Proteomes" id="UP000241890"/>
    </source>
</evidence>
<reference evidence="4 5" key="1">
    <citation type="submission" date="2017-12" db="EMBL/GenBank/DDBJ databases">
        <title>Sequencing, de novo assembly and annotation of complete genome of a new Thraustochytrid species, strain FCC1311.</title>
        <authorList>
            <person name="Sedici K."/>
            <person name="Godart F."/>
            <person name="Aiese Cigliano R."/>
            <person name="Sanseverino W."/>
            <person name="Barakat M."/>
            <person name="Ortet P."/>
            <person name="Marechal E."/>
            <person name="Cagnac O."/>
            <person name="Amato A."/>
        </authorList>
    </citation>
    <scope>NUCLEOTIDE SEQUENCE [LARGE SCALE GENOMIC DNA]</scope>
</reference>
<evidence type="ECO:0000259" key="3">
    <source>
        <dbReference type="Pfam" id="PF13193"/>
    </source>
</evidence>
<comment type="caution">
    <text evidence="4">The sequence shown here is derived from an EMBL/GenBank/DDBJ whole genome shotgun (WGS) entry which is preliminary data.</text>
</comment>
<evidence type="ECO:0000256" key="1">
    <source>
        <dbReference type="SAM" id="MobiDB-lite"/>
    </source>
</evidence>
<dbReference type="InterPro" id="IPR000873">
    <property type="entry name" value="AMP-dep_synth/lig_dom"/>
</dbReference>
<sequence>MSVRQALITYGGAMLGATVLTTSLVRAGGETPRSSNSEWAAASKEYMRFQQMNPIGLQSRYSPAPTDREAPKRERCGRPVPLSQRSADRGISTTDSQSGNADGARRLRSAARPLQRDKMRRTGLAHASRRLRLQERRGPGARSATQRLQSTDARFYRASAAFSSQASFPDDLGTTYLVGDQRLAHAKGPTSLTLYERTIDEHFRAAVEARPDKQAAVVCDGADHVDARHSYASLDAKVDDLARGLLRLGVERGDRVGVWMPNNEAWLLTQLATARIGAILVCINPNYRLRELTHALNLVELSVLIMNPHVSRSNYIEMLHTLVPSLRKRTQSTCRDPIQSDKVPHLRHVVLAEADGSDGEDTFIRFEDLLEKDGAAPAPTGQGLLQPDDPINIQFTSGTTGAPKGALLSSRNIVNNGNFVGACIRLTPDDIINVPVPLYHCFGVVMGNLASISHGASVVYPARVFSASKTLSVVESERCTALYGVPTMFSAMLAYQREAKHDVSTLRTGIMAGSNCPREMMRRVVAELNMTDTCIGYGQTESSPVSFMSRIVDDEDHRCETVGRITPHVEAKVVDEDGETLPVGVPGELYVRGYHIFKGYMNAPEQTKATLTDDGWLRTGDLVDLDRDGYLRVDGRLKDVIIRGGENIAPRECEELILELPGVLTVAVVGVPDEVFGEQVCAVVVPNMDTSEGKALDGDAVRDFVRAELSHQKVPKFVLFRDSFDEFMTVTGKLRKFQVRDWATKETFAQKEAAAKAA</sequence>
<accession>A0A2R5GWU2</accession>
<feature type="domain" description="AMP-dependent synthetase/ligase" evidence="2">
    <location>
        <begin position="203"/>
        <end position="600"/>
    </location>
</feature>
<dbReference type="EMBL" id="BEYU01000217">
    <property type="protein sequence ID" value="GBG34799.1"/>
    <property type="molecule type" value="Genomic_DNA"/>
</dbReference>
<dbReference type="PROSITE" id="PS00455">
    <property type="entry name" value="AMP_BINDING"/>
    <property type="match status" value="1"/>
</dbReference>
<dbReference type="Gene3D" id="3.30.300.30">
    <property type="match status" value="1"/>
</dbReference>
<evidence type="ECO:0000259" key="2">
    <source>
        <dbReference type="Pfam" id="PF00501"/>
    </source>
</evidence>
<name>A0A2R5GWU2_9STRA</name>
<dbReference type="PANTHER" id="PTHR43201">
    <property type="entry name" value="ACYL-COA SYNTHETASE"/>
    <property type="match status" value="1"/>
</dbReference>
<dbReference type="Pfam" id="PF13193">
    <property type="entry name" value="AMP-binding_C"/>
    <property type="match status" value="1"/>
</dbReference>
<proteinExistence type="predicted"/>
<gene>
    <name evidence="4" type="ORF">FCC1311_113801</name>
</gene>
<dbReference type="InterPro" id="IPR042099">
    <property type="entry name" value="ANL_N_sf"/>
</dbReference>
<keyword evidence="5" id="KW-1185">Reference proteome</keyword>
<dbReference type="Proteomes" id="UP000241890">
    <property type="component" value="Unassembled WGS sequence"/>
</dbReference>
<dbReference type="GO" id="GO:0006631">
    <property type="term" value="P:fatty acid metabolic process"/>
    <property type="evidence" value="ECO:0007669"/>
    <property type="project" value="TreeGrafter"/>
</dbReference>
<evidence type="ECO:0000313" key="4">
    <source>
        <dbReference type="EMBL" id="GBG34799.1"/>
    </source>
</evidence>
<dbReference type="GO" id="GO:0031956">
    <property type="term" value="F:medium-chain fatty acid-CoA ligase activity"/>
    <property type="evidence" value="ECO:0007669"/>
    <property type="project" value="TreeGrafter"/>
</dbReference>
<protein>
    <submittedName>
        <fullName evidence="4">Short-chain-fatty-acid--CoA ligase</fullName>
    </submittedName>
</protein>